<proteinExistence type="predicted"/>
<dbReference type="EMBL" id="JBDLNU010000005">
    <property type="protein sequence ID" value="MFM1730796.1"/>
    <property type="molecule type" value="Genomic_DNA"/>
</dbReference>
<dbReference type="PANTHER" id="PTHR44688">
    <property type="entry name" value="DNA-BINDING TRANSCRIPTIONAL ACTIVATOR DEVR_DOSR"/>
    <property type="match status" value="1"/>
</dbReference>
<protein>
    <submittedName>
        <fullName evidence="5">LuxR C-terminal-related transcriptional regulator</fullName>
    </submittedName>
</protein>
<accession>A0ABW9G1K8</accession>
<name>A0ABW9G1K8_9NOCA</name>
<dbReference type="PANTHER" id="PTHR44688:SF16">
    <property type="entry name" value="DNA-BINDING TRANSCRIPTIONAL ACTIVATOR DEVR_DOSR"/>
    <property type="match status" value="1"/>
</dbReference>
<dbReference type="RefSeq" id="WP_348603754.1">
    <property type="nucleotide sequence ID" value="NZ_CP157276.1"/>
</dbReference>
<keyword evidence="6" id="KW-1185">Reference proteome</keyword>
<reference evidence="5 6" key="1">
    <citation type="submission" date="2023-11" db="EMBL/GenBank/DDBJ databases">
        <authorList>
            <person name="Val-Calvo J."/>
            <person name="Scortti M."/>
            <person name="Vazquez-Boland J."/>
        </authorList>
    </citation>
    <scope>NUCLEOTIDE SEQUENCE [LARGE SCALE GENOMIC DNA]</scope>
    <source>
        <strain evidence="5 6">DSM 46662</strain>
    </source>
</reference>
<dbReference type="SUPFAM" id="SSF46894">
    <property type="entry name" value="C-terminal effector domain of the bipartite response regulators"/>
    <property type="match status" value="1"/>
</dbReference>
<dbReference type="Pfam" id="PF00196">
    <property type="entry name" value="GerE"/>
    <property type="match status" value="1"/>
</dbReference>
<organism evidence="5 6">
    <name type="scientific">Prescottella soli</name>
    <dbReference type="NCBI Taxonomy" id="1543852"/>
    <lineage>
        <taxon>Bacteria</taxon>
        <taxon>Bacillati</taxon>
        <taxon>Actinomycetota</taxon>
        <taxon>Actinomycetes</taxon>
        <taxon>Mycobacteriales</taxon>
        <taxon>Nocardiaceae</taxon>
        <taxon>Prescottella</taxon>
    </lineage>
</organism>
<evidence type="ECO:0000313" key="5">
    <source>
        <dbReference type="EMBL" id="MFM1730796.1"/>
    </source>
</evidence>
<dbReference type="InterPro" id="IPR036388">
    <property type="entry name" value="WH-like_DNA-bd_sf"/>
</dbReference>
<evidence type="ECO:0000259" key="4">
    <source>
        <dbReference type="PROSITE" id="PS50043"/>
    </source>
</evidence>
<dbReference type="CDD" id="cd06170">
    <property type="entry name" value="LuxR_C_like"/>
    <property type="match status" value="1"/>
</dbReference>
<dbReference type="PRINTS" id="PR00038">
    <property type="entry name" value="HTHLUXR"/>
</dbReference>
<evidence type="ECO:0000256" key="2">
    <source>
        <dbReference type="ARBA" id="ARBA00023125"/>
    </source>
</evidence>
<evidence type="ECO:0000256" key="3">
    <source>
        <dbReference type="ARBA" id="ARBA00023163"/>
    </source>
</evidence>
<keyword evidence="3" id="KW-0804">Transcription</keyword>
<dbReference type="Gene3D" id="1.10.10.10">
    <property type="entry name" value="Winged helix-like DNA-binding domain superfamily/Winged helix DNA-binding domain"/>
    <property type="match status" value="1"/>
</dbReference>
<evidence type="ECO:0000313" key="6">
    <source>
        <dbReference type="Proteomes" id="UP001629744"/>
    </source>
</evidence>
<feature type="domain" description="HTH luxR-type" evidence="4">
    <location>
        <begin position="453"/>
        <end position="518"/>
    </location>
</feature>
<sequence>MSRPATKSLAELRTALANEDWNSAAAVLEDSWAFLVGNHIDKVRDALVAFPESVIEAKPVLRAGRELIVGWGASARFPGPLPARVDELMDLGGSARAADVLVIGTVQACLLRFSGMFTQAAELTHRVERVASSAVSAQPDVVAAAVPILRLQWAITCQLAGRHQDAITLLRLAYAGARAVGIDFVVRNAAGSLAMSHALSGDLPAARKWLTLWEQTDPGAAALEPRVRVSGLVARMLIALEELDLPAAREASDTLGELGDNEELWAYALFARAQYGLLSGYAQEAIDRVEQLAAVNARWCTPGSDADALLRSVSIDLHCALGRGNNARTALNGRSDAHPLVAVSQARLELLTGSEAAALTTSVRITAAAGGDDQRALVDALLVQAAASIRLGSESAAVEACRRAMVQARTNGALRPFALLPPAVAKELAAAGAPFPRGWAESGYADGAAVFPDTVALVDLTNREQVVLAALANGLPLQGIAADLFVSQNTVKSQVRSLFRKLDVHSRDEAVRVAAVLRLL</sequence>
<comment type="caution">
    <text evidence="5">The sequence shown here is derived from an EMBL/GenBank/DDBJ whole genome shotgun (WGS) entry which is preliminary data.</text>
</comment>
<evidence type="ECO:0000256" key="1">
    <source>
        <dbReference type="ARBA" id="ARBA00023015"/>
    </source>
</evidence>
<dbReference type="InterPro" id="IPR016032">
    <property type="entry name" value="Sig_transdc_resp-reg_C-effctor"/>
</dbReference>
<dbReference type="PROSITE" id="PS50043">
    <property type="entry name" value="HTH_LUXR_2"/>
    <property type="match status" value="1"/>
</dbReference>
<dbReference type="InterPro" id="IPR000792">
    <property type="entry name" value="Tscrpt_reg_LuxR_C"/>
</dbReference>
<gene>
    <name evidence="5" type="ORF">ABEU19_004335</name>
</gene>
<dbReference type="SMART" id="SM00421">
    <property type="entry name" value="HTH_LUXR"/>
    <property type="match status" value="1"/>
</dbReference>
<keyword evidence="1" id="KW-0805">Transcription regulation</keyword>
<keyword evidence="2" id="KW-0238">DNA-binding</keyword>
<dbReference type="Proteomes" id="UP001629744">
    <property type="component" value="Unassembled WGS sequence"/>
</dbReference>